<name>A0ACC3AV49_9EURO</name>
<sequence>MTPVSVPSFESLPNELLDEIISYLATSPPSAARLHQSPSARISRSDDRSLKNLARASSQILEVVRPRLFAHVCFDLEDVTEFLSFISTSDLGRYVTSIVVQSRPSTEQAEDPFWWRRVLACLDPLRVTIVAPPPSIGTMLGVEIFEGDSWAFDVPLQIIQLEQKPQNVALGQLPSLEKCVSLLETRDWSSMTFNESSSIKAYTHYEYFMFQSPSLFSTWGSVASLRAREARAGLSVRFNNLTSFSFVAVFPFYNHVKLVLNAIELMVNLRSLSIQLAPCEGNKVTEIEQKGSMDPSDPWMEIATGYSLIAHSVRDLGEKERLVRFTAHDYSFDALRPELSAVLSEVLDGTDWVHDGDGTWNRRVTNSSESVNEVPPFVDI</sequence>
<reference evidence="1 2" key="1">
    <citation type="journal article" date="2023" name="ACS Omega">
        <title>Identification of the Neoaspergillic Acid Biosynthesis Gene Cluster by Establishing an In Vitro CRISPR-Ribonucleoprotein Genetic System in Aspergillus melleus.</title>
        <authorList>
            <person name="Yuan B."/>
            <person name="Grau M.F."/>
            <person name="Murata R.M."/>
            <person name="Torok T."/>
            <person name="Venkateswaran K."/>
            <person name="Stajich J.E."/>
            <person name="Wang C.C.C."/>
        </authorList>
    </citation>
    <scope>NUCLEOTIDE SEQUENCE [LARGE SCALE GENOMIC DNA]</scope>
    <source>
        <strain evidence="1 2">IMV 1140</strain>
    </source>
</reference>
<evidence type="ECO:0000313" key="2">
    <source>
        <dbReference type="Proteomes" id="UP001177260"/>
    </source>
</evidence>
<comment type="caution">
    <text evidence="1">The sequence shown here is derived from an EMBL/GenBank/DDBJ whole genome shotgun (WGS) entry which is preliminary data.</text>
</comment>
<keyword evidence="2" id="KW-1185">Reference proteome</keyword>
<gene>
    <name evidence="1" type="ORF">N8T08_008925</name>
</gene>
<protein>
    <submittedName>
        <fullName evidence="1">Uncharacterized protein</fullName>
    </submittedName>
</protein>
<dbReference type="Proteomes" id="UP001177260">
    <property type="component" value="Unassembled WGS sequence"/>
</dbReference>
<proteinExistence type="predicted"/>
<evidence type="ECO:0000313" key="1">
    <source>
        <dbReference type="EMBL" id="KAK1141661.1"/>
    </source>
</evidence>
<accession>A0ACC3AV49</accession>
<dbReference type="EMBL" id="JAOPJF010000061">
    <property type="protein sequence ID" value="KAK1141661.1"/>
    <property type="molecule type" value="Genomic_DNA"/>
</dbReference>
<organism evidence="1 2">
    <name type="scientific">Aspergillus melleus</name>
    <dbReference type="NCBI Taxonomy" id="138277"/>
    <lineage>
        <taxon>Eukaryota</taxon>
        <taxon>Fungi</taxon>
        <taxon>Dikarya</taxon>
        <taxon>Ascomycota</taxon>
        <taxon>Pezizomycotina</taxon>
        <taxon>Eurotiomycetes</taxon>
        <taxon>Eurotiomycetidae</taxon>
        <taxon>Eurotiales</taxon>
        <taxon>Aspergillaceae</taxon>
        <taxon>Aspergillus</taxon>
        <taxon>Aspergillus subgen. Circumdati</taxon>
    </lineage>
</organism>